<dbReference type="SMART" id="SM00614">
    <property type="entry name" value="ZnF_BED"/>
    <property type="match status" value="1"/>
</dbReference>
<evidence type="ECO:0000313" key="7">
    <source>
        <dbReference type="Proteomes" id="UP001202328"/>
    </source>
</evidence>
<keyword evidence="7" id="KW-1185">Reference proteome</keyword>
<keyword evidence="3" id="KW-0862">Zinc</keyword>
<name>A0AAD4S124_9MAGN</name>
<evidence type="ECO:0000256" key="3">
    <source>
        <dbReference type="ARBA" id="ARBA00022833"/>
    </source>
</evidence>
<dbReference type="GO" id="GO:0005634">
    <property type="term" value="C:nucleus"/>
    <property type="evidence" value="ECO:0007669"/>
    <property type="project" value="TreeGrafter"/>
</dbReference>
<dbReference type="PANTHER" id="PTHR34396">
    <property type="entry name" value="OS03G0264950 PROTEIN-RELATED"/>
    <property type="match status" value="1"/>
</dbReference>
<dbReference type="InterPro" id="IPR003656">
    <property type="entry name" value="Znf_BED"/>
</dbReference>
<dbReference type="GO" id="GO:0006357">
    <property type="term" value="P:regulation of transcription by RNA polymerase II"/>
    <property type="evidence" value="ECO:0007669"/>
    <property type="project" value="TreeGrafter"/>
</dbReference>
<evidence type="ECO:0000313" key="6">
    <source>
        <dbReference type="EMBL" id="KAI3849112.1"/>
    </source>
</evidence>
<dbReference type="AlphaFoldDB" id="A0AAD4S124"/>
<protein>
    <recommendedName>
        <fullName evidence="5">BED-type domain-containing protein</fullName>
    </recommendedName>
</protein>
<dbReference type="SUPFAM" id="SSF57667">
    <property type="entry name" value="beta-beta-alpha zinc fingers"/>
    <property type="match status" value="1"/>
</dbReference>
<dbReference type="EMBL" id="JAJJMB010016162">
    <property type="protein sequence ID" value="KAI3849112.1"/>
    <property type="molecule type" value="Genomic_DNA"/>
</dbReference>
<evidence type="ECO:0000256" key="4">
    <source>
        <dbReference type="PROSITE-ProRule" id="PRU00027"/>
    </source>
</evidence>
<dbReference type="PANTHER" id="PTHR34396:SF27">
    <property type="entry name" value="OS08G0208700 PROTEIN"/>
    <property type="match status" value="1"/>
</dbReference>
<feature type="domain" description="BED-type" evidence="5">
    <location>
        <begin position="93"/>
        <end position="147"/>
    </location>
</feature>
<dbReference type="GO" id="GO:1990837">
    <property type="term" value="F:sequence-specific double-stranded DNA binding"/>
    <property type="evidence" value="ECO:0007669"/>
    <property type="project" value="TreeGrafter"/>
</dbReference>
<dbReference type="Proteomes" id="UP001202328">
    <property type="component" value="Unassembled WGS sequence"/>
</dbReference>
<proteinExistence type="predicted"/>
<gene>
    <name evidence="6" type="ORF">MKW98_029037</name>
</gene>
<dbReference type="GO" id="GO:0008270">
    <property type="term" value="F:zinc ion binding"/>
    <property type="evidence" value="ECO:0007669"/>
    <property type="project" value="UniProtKB-KW"/>
</dbReference>
<accession>A0AAD4S124</accession>
<organism evidence="6 7">
    <name type="scientific">Papaver atlanticum</name>
    <dbReference type="NCBI Taxonomy" id="357466"/>
    <lineage>
        <taxon>Eukaryota</taxon>
        <taxon>Viridiplantae</taxon>
        <taxon>Streptophyta</taxon>
        <taxon>Embryophyta</taxon>
        <taxon>Tracheophyta</taxon>
        <taxon>Spermatophyta</taxon>
        <taxon>Magnoliopsida</taxon>
        <taxon>Ranunculales</taxon>
        <taxon>Papaveraceae</taxon>
        <taxon>Papaveroideae</taxon>
        <taxon>Papaver</taxon>
    </lineage>
</organism>
<evidence type="ECO:0000256" key="1">
    <source>
        <dbReference type="ARBA" id="ARBA00022723"/>
    </source>
</evidence>
<reference evidence="6" key="1">
    <citation type="submission" date="2022-04" db="EMBL/GenBank/DDBJ databases">
        <title>A functionally conserved STORR gene fusion in Papaver species that diverged 16.8 million years ago.</title>
        <authorList>
            <person name="Catania T."/>
        </authorList>
    </citation>
    <scope>NUCLEOTIDE SEQUENCE</scope>
    <source>
        <strain evidence="6">S-188037</strain>
    </source>
</reference>
<feature type="non-terminal residue" evidence="6">
    <location>
        <position position="198"/>
    </location>
</feature>
<dbReference type="PROSITE" id="PS50808">
    <property type="entry name" value="ZF_BED"/>
    <property type="match status" value="1"/>
</dbReference>
<keyword evidence="1" id="KW-0479">Metal-binding</keyword>
<dbReference type="InterPro" id="IPR036236">
    <property type="entry name" value="Znf_C2H2_sf"/>
</dbReference>
<keyword evidence="2 4" id="KW-0863">Zinc-finger</keyword>
<dbReference type="InterPro" id="IPR053031">
    <property type="entry name" value="Cuticle_assoc_protein"/>
</dbReference>
<comment type="caution">
    <text evidence="6">The sequence shown here is derived from an EMBL/GenBank/DDBJ whole genome shotgun (WGS) entry which is preliminary data.</text>
</comment>
<evidence type="ECO:0000259" key="5">
    <source>
        <dbReference type="PROSITE" id="PS50808"/>
    </source>
</evidence>
<sequence length="198" mass="23073">IRCVDHHSRHQKSNNGRLPWLKSQKMILLLIFQLYMEWHHKWDLPLHVHRVLDKCMDHQKGQGVQLAHLHHLLNLHKSCAADECLANKPKVGVQRSWVWGHYKIYQNGERAMCKHCKISNYKIGGKKHGTSNLQNHLDKCQKYKSEMDKEARAAGQQTLDFQPCKPGEEPQLVGVSFSQDGCRRALIKFIIKKFLKRG</sequence>
<evidence type="ECO:0000256" key="2">
    <source>
        <dbReference type="ARBA" id="ARBA00022771"/>
    </source>
</evidence>